<comment type="caution">
    <text evidence="2">The sequence shown here is derived from an EMBL/GenBank/DDBJ whole genome shotgun (WGS) entry which is preliminary data.</text>
</comment>
<gene>
    <name evidence="2" type="ORF">ShirakiTB12_53670</name>
    <name evidence="3" type="ORF">ShirakiTB12_54150</name>
</gene>
<proteinExistence type="predicted"/>
<evidence type="ECO:0000313" key="2">
    <source>
        <dbReference type="EMBL" id="GMG76898.1"/>
    </source>
</evidence>
<sequence length="367" mass="43360">MGIDDFAFRKGHTYGTLVCDLTTHKPVAVLPNRKPNTITSWLKKHKHIKVVSRDGYSGFRQGISAANKMILQVYDRWHFIKNLKEQLNRYVLRSVSTYIQYVDSTPVPLKITKLEQEKHTRQTNKWKLIQMIQEAHRAGQSLRSLAKSYNLNRETVSNYIHIKSPSSLKKCSIRPHLIDPYLHIMIDLESRKYTVKQIEAFLRDKGYTGSQSAVTRRVAMIRRNRKKNQPLLSKEHQISQKQIARWMWKKAITLEKEEQNKLQFCFTCEPHLKDIYRIIQAYREIVDQANYQAFLRWLEELLTNKKHPFYQYACRLKSDLESIKHAFLLPYSNGVLEGQVNRLKALKRIMYGRASLSLLQKRILYQL</sequence>
<dbReference type="EMBL" id="BSYK01000003">
    <property type="protein sequence ID" value="GMG76898.1"/>
    <property type="molecule type" value="Genomic_DNA"/>
</dbReference>
<dbReference type="PANTHER" id="PTHR33498">
    <property type="entry name" value="TRANSPOSASE FOR INSERTION SEQUENCE ELEMENT IS1557"/>
    <property type="match status" value="1"/>
</dbReference>
<name>A0AAX6BT48_PRIMG</name>
<organism evidence="2 4">
    <name type="scientific">Priestia megaterium</name>
    <name type="common">Bacillus megaterium</name>
    <dbReference type="NCBI Taxonomy" id="1404"/>
    <lineage>
        <taxon>Bacteria</taxon>
        <taxon>Bacillati</taxon>
        <taxon>Bacillota</taxon>
        <taxon>Bacilli</taxon>
        <taxon>Bacillales</taxon>
        <taxon>Bacillaceae</taxon>
        <taxon>Priestia</taxon>
    </lineage>
</organism>
<evidence type="ECO:0000313" key="4">
    <source>
        <dbReference type="Proteomes" id="UP001165240"/>
    </source>
</evidence>
<protein>
    <recommendedName>
        <fullName evidence="1">Transposase IS204/IS1001/IS1096/IS1165 DDE domain-containing protein</fullName>
    </recommendedName>
</protein>
<dbReference type="Proteomes" id="UP001165240">
    <property type="component" value="Unassembled WGS sequence"/>
</dbReference>
<dbReference type="EMBL" id="BSYK01000004">
    <property type="protein sequence ID" value="GMG76946.1"/>
    <property type="molecule type" value="Genomic_DNA"/>
</dbReference>
<dbReference type="InterPro" id="IPR047951">
    <property type="entry name" value="Transpos_ISL3"/>
</dbReference>
<dbReference type="NCBIfam" id="NF033550">
    <property type="entry name" value="transpos_ISL3"/>
    <property type="match status" value="1"/>
</dbReference>
<dbReference type="InterPro" id="IPR002560">
    <property type="entry name" value="Transposase_DDE"/>
</dbReference>
<dbReference type="Pfam" id="PF01610">
    <property type="entry name" value="DDE_Tnp_ISL3"/>
    <property type="match status" value="2"/>
</dbReference>
<evidence type="ECO:0000259" key="1">
    <source>
        <dbReference type="Pfam" id="PF01610"/>
    </source>
</evidence>
<accession>A0AAX6BT48</accession>
<feature type="domain" description="Transposase IS204/IS1001/IS1096/IS1165 DDE" evidence="1">
    <location>
        <begin position="217"/>
        <end position="363"/>
    </location>
</feature>
<evidence type="ECO:0000313" key="3">
    <source>
        <dbReference type="EMBL" id="GMG76946.1"/>
    </source>
</evidence>
<dbReference type="AlphaFoldDB" id="A0AAX6BT48"/>
<feature type="domain" description="Transposase IS204/IS1001/IS1096/IS1165 DDE" evidence="1">
    <location>
        <begin position="1"/>
        <end position="146"/>
    </location>
</feature>
<reference evidence="2" key="1">
    <citation type="journal article" date="2024" name="Appl Microbiol">
        <title>Effect of kuratsuki Bacillus and Priestia on Taste of Sake.</title>
        <authorList>
            <person name="Kobayashi K."/>
            <person name="Nishida H."/>
        </authorList>
    </citation>
    <scope>NUCLEOTIDE SEQUENCE</scope>
    <source>
        <strain evidence="2">B-12</strain>
    </source>
</reference>
<dbReference type="PANTHER" id="PTHR33498:SF1">
    <property type="entry name" value="TRANSPOSASE FOR INSERTION SEQUENCE ELEMENT IS1557"/>
    <property type="match status" value="1"/>
</dbReference>